<comment type="caution">
    <text evidence="1">The sequence shown here is derived from an EMBL/GenBank/DDBJ whole genome shotgun (WGS) entry which is preliminary data.</text>
</comment>
<protein>
    <submittedName>
        <fullName evidence="1">Uncharacterized protein</fullName>
    </submittedName>
</protein>
<reference evidence="1" key="1">
    <citation type="submission" date="2024-02" db="EMBL/GenBank/DDBJ databases">
        <title>Metagenome Assembled Genome of Zalaria obscura JY119.</title>
        <authorList>
            <person name="Vighnesh L."/>
            <person name="Jagadeeshwari U."/>
            <person name="Venkata Ramana C."/>
            <person name="Sasikala C."/>
        </authorList>
    </citation>
    <scope>NUCLEOTIDE SEQUENCE</scope>
    <source>
        <strain evidence="1">JY119</strain>
    </source>
</reference>
<sequence length="1987" mass="221661">MDRSNGYPPGSRNVSQMSQMSNASSIIGPGMRGPHDPRRPSQTPSNPSMSQRPSGQGMSRAERFEDEKRRIIESCFSKVDSNGQPESYITHIRITEDAAHPSSPPPPDSAPDNKKPRIVIIAVRSTGRVRMHKARENNNGSFSIGKTWNLEDLSAIETYSNVDQSNAQKRQHQEWAGPVGFVVTIIKPYYWQALTPKEKDFFIASLVKIYRKYTKGQVPDLRGFEDKERDLMLGIGPPQPQPPLRGGGDARSSPAPPKPPFANQQRPSSQGSQGSGPPGRREMSNERFRPSPEPTSLGPRPPSAGARSFGSQGSDLPPPPRIPAAADRPERQQSPGPRGLRQAPSMEQGLRQKQSMEQGLRTKPSKEQGLRQAPSKERIRSVASQERMRAQSRDRGIRPAQLEPSRGGTPQRLTPQSSVSDIVAPRSASPDVSTISVSSRATTASSKLPTALPQQSPERQRAQQRQPSVESRNEQRAASGAALFNSTVNRWNPATDKPSSNGDLPSATDGQVESRENIGLGIVEDGTRSFPPEPKPLPERRRPPLTERQLTAESMEQDLRPPPLSTSRNVSASSIQRTPPPEEYTTPPQVERMPGAFYDTPTQSNVPTPQPQRTEQPVLEKPVKEVTPIPAPAPDVVTPDTENDQEEQYRPGLGPMIKKKERGQVADKFRKAATAYNAFKPRAGGAGERLMSSKGEPDGINGVVPAPLRKQSTDDARSATPDLKSPTPTAPPQIPEQVMPTVEVTSPAISEKVETFQEKDREVQLKDERRPSVSPAPEVKEEMPPPPVPEPRRPKRRDNKQEKYLRTLGVDPRLLDGRGLEFESILSDFGWGANVLQGKQIEDLEADLRRELGRVEAGSWLGHLEQKDERVEMVDQMLDRAIAECDELDGLLTLYSVELGSLNEDIAFIEAQSQGLQVQTANQKILHTELQRLVETISITPSQLQPLKYAPVGDLHSLEEIESSLLLLYRAMLTIDPAIRSSNALALTAAARRKSMAGGAGDELASMNALQEKREVYRQESTAFCQRFLKHMDGTFASTIASAKPALVRNAAPVNTFKLDPPAYNAARANLWPLSPLVLYAKEVNQPAWQTLMRMYHTRTRPLYTDIYRDLSSAWKNSVRKPTGEEAELLFTSVEKEISEGLSSTARKLTVKRSQTLAKTLRAASGDKERKEAAPQPGRLMPCEVFAGILDQVVPVMSTEQNFIVDFFHATTLENVDFADAVMAVEPSARRAPNLGARRLMEPDRGMTRHVAGVMEDCFGFLAQDLKALVEWAVGGDPLQGVGILTTLSIHAYPLHETSQEYLLRLLSALSAHLTSLFQKFVDEQIRAIEETKVKIKKRKGVIAFMKIFPSFAAAVETLFHTAATGAEYTSSFATQEVRNLIDDAYNRVNRAMWDSLKVIAKESPTVSTTAAGGVHGQQAADPEDKEVLNYHILLIENMNHYIEDVDERGKEGSVLAEWKARALMERAEHLDAYVGRVVRRPLGKILDFLEQTELLLQSHPPTSISQRPSHSRSVAKKLLAAHDAKEIRRGIDTLRKRIEKHFGDADEEALSRQLVGLVSKECERRYEEVLGRLEKVLDFSISIYEKLKEAMAMPKLHHTTTSPAAIYNPTLHHSVTDPTFDRDTNIHVSREAHSKWAHFRDQVRAEIERRHLFHLQWQQQQKRKTGLQARSRSHSPQTPLSPFNRVPELDIDLERAVNVDGDERRDSKLDERERPRKAERDCVDGHETDVHADTDVKTEAEAETQEPAPLRRDSSCRGHTHGISPTDCERRIRWAQQMHQSHLPFTPPEDASASADYFAHMGPDQQQQQHVRSFSWSVPPQAGILELDEEEEEEEEEGDSNSESDSDSDAENDADAIPASSPPLRRESLCRGHAHGPSFDECEARLKWADQTRRFSLSHPQSQPQSRSRSQQQHDAGAQHPQPQPPPQSDAGAPQPQSQEKQRRPTLQRDPSCHGHETDLPREEVERRLVWAQKMLGFWELMEGRE</sequence>
<proteinExistence type="predicted"/>
<accession>A0ACC3SJC6</accession>
<keyword evidence="2" id="KW-1185">Reference proteome</keyword>
<evidence type="ECO:0000313" key="1">
    <source>
        <dbReference type="EMBL" id="KAK8215385.1"/>
    </source>
</evidence>
<dbReference type="Proteomes" id="UP001320706">
    <property type="component" value="Unassembled WGS sequence"/>
</dbReference>
<dbReference type="EMBL" id="JAMKPW020000008">
    <property type="protein sequence ID" value="KAK8215385.1"/>
    <property type="molecule type" value="Genomic_DNA"/>
</dbReference>
<name>A0ACC3SJC6_9PEZI</name>
<evidence type="ECO:0000313" key="2">
    <source>
        <dbReference type="Proteomes" id="UP001320706"/>
    </source>
</evidence>
<organism evidence="1 2">
    <name type="scientific">Zalaria obscura</name>
    <dbReference type="NCBI Taxonomy" id="2024903"/>
    <lineage>
        <taxon>Eukaryota</taxon>
        <taxon>Fungi</taxon>
        <taxon>Dikarya</taxon>
        <taxon>Ascomycota</taxon>
        <taxon>Pezizomycotina</taxon>
        <taxon>Dothideomycetes</taxon>
        <taxon>Dothideomycetidae</taxon>
        <taxon>Dothideales</taxon>
        <taxon>Zalariaceae</taxon>
        <taxon>Zalaria</taxon>
    </lineage>
</organism>
<gene>
    <name evidence="1" type="ORF">M8818_002006</name>
</gene>